<sequence length="154" mass="17597">MIRLSCRLFTTRHLKQQLSGQLYPYQDEVIMMEKRTVHTEKIRLNGLTYSAIFNIGDTKLARPRSKGIAVQKEGASFQEDHGADFNEYELFQQKANWPPPGPPVQKMTIQHRGTIQVNRLNIIGVTQSAIFQVGSINQVDSEARLKHTRKYLSG</sequence>
<organism evidence="1 2">
    <name type="scientific">Lentibacillus salicampi</name>
    <dbReference type="NCBI Taxonomy" id="175306"/>
    <lineage>
        <taxon>Bacteria</taxon>
        <taxon>Bacillati</taxon>
        <taxon>Bacillota</taxon>
        <taxon>Bacilli</taxon>
        <taxon>Bacillales</taxon>
        <taxon>Bacillaceae</taxon>
        <taxon>Lentibacillus</taxon>
    </lineage>
</organism>
<dbReference type="AlphaFoldDB" id="A0A4Y9ACN2"/>
<dbReference type="Proteomes" id="UP000298484">
    <property type="component" value="Unassembled WGS sequence"/>
</dbReference>
<evidence type="ECO:0000313" key="2">
    <source>
        <dbReference type="Proteomes" id="UP000298484"/>
    </source>
</evidence>
<evidence type="ECO:0000313" key="1">
    <source>
        <dbReference type="EMBL" id="TFJ93563.1"/>
    </source>
</evidence>
<comment type="caution">
    <text evidence="1">The sequence shown here is derived from an EMBL/GenBank/DDBJ whole genome shotgun (WGS) entry which is preliminary data.</text>
</comment>
<gene>
    <name evidence="1" type="ORF">E4U82_06275</name>
</gene>
<dbReference type="OrthoDB" id="2599887at2"/>
<proteinExistence type="predicted"/>
<name>A0A4Y9ACN2_9BACI</name>
<accession>A0A4Y9ACN2</accession>
<protein>
    <submittedName>
        <fullName evidence="1">Spore germination protein GerPE</fullName>
    </submittedName>
</protein>
<dbReference type="EMBL" id="SRHY01000005">
    <property type="protein sequence ID" value="TFJ93563.1"/>
    <property type="molecule type" value="Genomic_DNA"/>
</dbReference>
<keyword evidence="2" id="KW-1185">Reference proteome</keyword>
<dbReference type="InterPro" id="IPR024496">
    <property type="entry name" value="Spore_germ_GerPE"/>
</dbReference>
<reference evidence="1 2" key="1">
    <citation type="submission" date="2019-03" db="EMBL/GenBank/DDBJ databases">
        <title>Genome sequence of Lentibacillus salicampi ATCC BAA-719.</title>
        <authorList>
            <person name="Maclea K.S."/>
            <person name="Simoes Junior M."/>
        </authorList>
    </citation>
    <scope>NUCLEOTIDE SEQUENCE [LARGE SCALE GENOMIC DNA]</scope>
    <source>
        <strain evidence="1 2">ATCC BAA-719</strain>
    </source>
</reference>
<dbReference type="Pfam" id="PF10970">
    <property type="entry name" value="GerPE"/>
    <property type="match status" value="1"/>
</dbReference>